<dbReference type="InterPro" id="IPR008593">
    <property type="entry name" value="Dam_MeTrfase"/>
</dbReference>
<name>A0A0F9TGT8_9ZZZZ</name>
<dbReference type="EMBL" id="LAZR01000332">
    <property type="protein sequence ID" value="KKN74117.1"/>
    <property type="molecule type" value="Genomic_DNA"/>
</dbReference>
<dbReference type="GO" id="GO:0009007">
    <property type="term" value="F:site-specific DNA-methyltransferase (adenine-specific) activity"/>
    <property type="evidence" value="ECO:0007669"/>
    <property type="project" value="InterPro"/>
</dbReference>
<accession>A0A0F9TGT8</accession>
<dbReference type="GO" id="GO:0009307">
    <property type="term" value="P:DNA restriction-modification system"/>
    <property type="evidence" value="ECO:0007669"/>
    <property type="project" value="InterPro"/>
</dbReference>
<proteinExistence type="predicted"/>
<dbReference type="GO" id="GO:0003677">
    <property type="term" value="F:DNA binding"/>
    <property type="evidence" value="ECO:0007669"/>
    <property type="project" value="InterPro"/>
</dbReference>
<dbReference type="AlphaFoldDB" id="A0A0F9TGT8"/>
<protein>
    <recommendedName>
        <fullName evidence="2">DNA N-6-adenine-methyltransferase (Dam)</fullName>
    </recommendedName>
</protein>
<reference evidence="1" key="1">
    <citation type="journal article" date="2015" name="Nature">
        <title>Complex archaea that bridge the gap between prokaryotes and eukaryotes.</title>
        <authorList>
            <person name="Spang A."/>
            <person name="Saw J.H."/>
            <person name="Jorgensen S.L."/>
            <person name="Zaremba-Niedzwiedzka K."/>
            <person name="Martijn J."/>
            <person name="Lind A.E."/>
            <person name="van Eijk R."/>
            <person name="Schleper C."/>
            <person name="Guy L."/>
            <person name="Ettema T.J."/>
        </authorList>
    </citation>
    <scope>NUCLEOTIDE SEQUENCE</scope>
</reference>
<sequence length="139" mass="16019">MKVHFSSQRLDWATPQGVFDELDAEFGFTVDVCATAENAKCRRFYSKDEDGLTFLWLGETCWLNPPYGREIGRWMKKAYESALDGATVVCLIPSRTDTRWWHDYVMRADEIRFIKGRLKFDGHKNSAPFPSAIVIFRGG</sequence>
<gene>
    <name evidence="1" type="ORF">LCGC14_0394570</name>
</gene>
<organism evidence="1">
    <name type="scientific">marine sediment metagenome</name>
    <dbReference type="NCBI Taxonomy" id="412755"/>
    <lineage>
        <taxon>unclassified sequences</taxon>
        <taxon>metagenomes</taxon>
        <taxon>ecological metagenomes</taxon>
    </lineage>
</organism>
<evidence type="ECO:0008006" key="2">
    <source>
        <dbReference type="Google" id="ProtNLM"/>
    </source>
</evidence>
<comment type="caution">
    <text evidence="1">The sequence shown here is derived from an EMBL/GenBank/DDBJ whole genome shotgun (WGS) entry which is preliminary data.</text>
</comment>
<dbReference type="Pfam" id="PF05869">
    <property type="entry name" value="Dam"/>
    <property type="match status" value="1"/>
</dbReference>
<evidence type="ECO:0000313" key="1">
    <source>
        <dbReference type="EMBL" id="KKN74117.1"/>
    </source>
</evidence>